<gene>
    <name evidence="2" type="ORF">PBAH0796_LOCUS32972</name>
</gene>
<evidence type="ECO:0000313" key="2">
    <source>
        <dbReference type="EMBL" id="CAD8389391.1"/>
    </source>
</evidence>
<dbReference type="EMBL" id="HBEG01054148">
    <property type="protein sequence ID" value="CAD8389391.1"/>
    <property type="molecule type" value="Transcribed_RNA"/>
</dbReference>
<evidence type="ECO:0000256" key="1">
    <source>
        <dbReference type="SAM" id="MobiDB-lite"/>
    </source>
</evidence>
<name>A0A7S0BBN1_9DINO</name>
<dbReference type="Gene3D" id="2.60.120.620">
    <property type="entry name" value="q2cbj1_9rhob like domain"/>
    <property type="match status" value="1"/>
</dbReference>
<evidence type="ECO:0008006" key="3">
    <source>
        <dbReference type="Google" id="ProtNLM"/>
    </source>
</evidence>
<proteinExistence type="predicted"/>
<feature type="compositionally biased region" description="Low complexity" evidence="1">
    <location>
        <begin position="453"/>
        <end position="462"/>
    </location>
</feature>
<dbReference type="AlphaFoldDB" id="A0A7S0BBN1"/>
<accession>A0A7S0BBN1</accession>
<organism evidence="2">
    <name type="scientific">Pyrodinium bahamense</name>
    <dbReference type="NCBI Taxonomy" id="73915"/>
    <lineage>
        <taxon>Eukaryota</taxon>
        <taxon>Sar</taxon>
        <taxon>Alveolata</taxon>
        <taxon>Dinophyceae</taxon>
        <taxon>Gonyaulacales</taxon>
        <taxon>Pyrocystaceae</taxon>
        <taxon>Pyrodinium</taxon>
    </lineage>
</organism>
<protein>
    <recommendedName>
        <fullName evidence="3">Prolyl 4-hydroxylase alpha subunit domain-containing protein</fullName>
    </recommendedName>
</protein>
<reference evidence="2" key="1">
    <citation type="submission" date="2021-01" db="EMBL/GenBank/DDBJ databases">
        <authorList>
            <person name="Corre E."/>
            <person name="Pelletier E."/>
            <person name="Niang G."/>
            <person name="Scheremetjew M."/>
            <person name="Finn R."/>
            <person name="Kale V."/>
            <person name="Holt S."/>
            <person name="Cochrane G."/>
            <person name="Meng A."/>
            <person name="Brown T."/>
            <person name="Cohen L."/>
        </authorList>
    </citation>
    <scope>NUCLEOTIDE SEQUENCE</scope>
    <source>
        <strain evidence="2">Pbaha01</strain>
    </source>
</reference>
<sequence length="520" mass="55036">MAQGPQARRTMELSSCSRHAVLAASCALQSQAAVVAVRGACVMSAATVPLPPVQRPRADQSQPRLAGAPGLLGAPLACALAACGGGGSHGGSGGGALRSRWLGPAPAPRIVRPASTVAARASNPVSAGAEVAKVEAAVPTMDVVSGDPLILALDGLCSEARVAELLQLLEQQSAQDRIHTRAYVDDMFEERRGAEEDAHLLWCVGSAGIRVPRGYCTDPLRSFLWAAKANWERLPQEEDALRRAQLAVARRAWQTQWDPEDIARSGFRKAATRWKVPEPILRSLAPLVVEILGTGVRGLPGSEEAVTGKNGPRCTSWVLRDSTVVRYGAGESQVPHMDTCDLTLLLYLSDTGGPTCFPVVGRQVAPARGRLLVFFSTFPEEERFGGFAGSAHGRPNEATMHYGGMAESGEDQEKLVVQLLLSVEDLGTAASWRDVLRGGLFRGAGNLRRAPRRASSPLAPRPGQRGAQPRLALSAGRCAAGCVGRALDLETPDGAPKRCIWCWNSWLERSVAAEAGQGPG</sequence>
<feature type="region of interest" description="Disordered" evidence="1">
    <location>
        <begin position="451"/>
        <end position="470"/>
    </location>
</feature>